<evidence type="ECO:0000256" key="2">
    <source>
        <dbReference type="ARBA" id="ARBA00022696"/>
    </source>
</evidence>
<dbReference type="SUPFAM" id="SSF57362">
    <property type="entry name" value="BPTI-like"/>
    <property type="match status" value="2"/>
</dbReference>
<evidence type="ECO:0000256" key="1">
    <source>
        <dbReference type="ARBA" id="ARBA00022690"/>
    </source>
</evidence>
<proteinExistence type="evidence at transcript level"/>
<feature type="non-terminal residue" evidence="11">
    <location>
        <position position="204"/>
    </location>
</feature>
<dbReference type="InterPro" id="IPR002223">
    <property type="entry name" value="Kunitz_BPTI"/>
</dbReference>
<keyword evidence="7" id="KW-0325">Glycoprotein</keyword>
<dbReference type="Pfam" id="PF00014">
    <property type="entry name" value="Kunitz_BPTI"/>
    <property type="match status" value="2"/>
</dbReference>
<organism evidence="11">
    <name type="scientific">Clarias batrachus</name>
    <name type="common">Walking catfish</name>
    <name type="synonym">Silurus batrachus</name>
    <dbReference type="NCBI Taxonomy" id="59899"/>
    <lineage>
        <taxon>Eukaryota</taxon>
        <taxon>Metazoa</taxon>
        <taxon>Chordata</taxon>
        <taxon>Craniata</taxon>
        <taxon>Vertebrata</taxon>
        <taxon>Euteleostomi</taxon>
        <taxon>Actinopterygii</taxon>
        <taxon>Neopterygii</taxon>
        <taxon>Teleostei</taxon>
        <taxon>Ostariophysi</taxon>
        <taxon>Siluriformes</taxon>
        <taxon>Clariidae</taxon>
        <taxon>Clarias</taxon>
    </lineage>
</organism>
<dbReference type="PANTHER" id="PTHR10083:SF377">
    <property type="entry name" value="TISSUE FACTOR PATHWAY INHIBITOR"/>
    <property type="match status" value="1"/>
</dbReference>
<feature type="region of interest" description="Disordered" evidence="8">
    <location>
        <begin position="176"/>
        <end position="204"/>
    </location>
</feature>
<feature type="domain" description="BPTI/Kunitz inhibitor" evidence="10">
    <location>
        <begin position="98"/>
        <end position="148"/>
    </location>
</feature>
<feature type="chain" id="PRO_5004482773" evidence="9">
    <location>
        <begin position="22"/>
        <end position="204"/>
    </location>
</feature>
<dbReference type="AlphaFoldDB" id="R9XTN2"/>
<dbReference type="InterPro" id="IPR008296">
    <property type="entry name" value="TFPI-like"/>
</dbReference>
<keyword evidence="5" id="KW-0094">Blood coagulation</keyword>
<dbReference type="InterPro" id="IPR020901">
    <property type="entry name" value="Prtase_inh_Kunz-CS"/>
</dbReference>
<dbReference type="PIRSF" id="PIRSF001620">
    <property type="entry name" value="TFPI"/>
    <property type="match status" value="1"/>
</dbReference>
<dbReference type="GO" id="GO:0007596">
    <property type="term" value="P:blood coagulation"/>
    <property type="evidence" value="ECO:0007669"/>
    <property type="project" value="UniProtKB-KW"/>
</dbReference>
<gene>
    <name evidence="11" type="primary">TFPI</name>
</gene>
<dbReference type="SMART" id="SM00131">
    <property type="entry name" value="KU"/>
    <property type="match status" value="2"/>
</dbReference>
<feature type="compositionally biased region" description="Basic and acidic residues" evidence="8">
    <location>
        <begin position="189"/>
        <end position="198"/>
    </location>
</feature>
<evidence type="ECO:0000256" key="6">
    <source>
        <dbReference type="ARBA" id="ARBA00023157"/>
    </source>
</evidence>
<keyword evidence="9" id="KW-0732">Signal</keyword>
<dbReference type="Gene3D" id="4.10.410.10">
    <property type="entry name" value="Pancreatic trypsin inhibitor Kunitz domain"/>
    <property type="match status" value="2"/>
</dbReference>
<keyword evidence="1" id="KW-0646">Protease inhibitor</keyword>
<dbReference type="PROSITE" id="PS00280">
    <property type="entry name" value="BPTI_KUNITZ_1"/>
    <property type="match status" value="2"/>
</dbReference>
<dbReference type="PRINTS" id="PR00759">
    <property type="entry name" value="BASICPTASE"/>
</dbReference>
<keyword evidence="4" id="KW-0722">Serine protease inhibitor</keyword>
<dbReference type="FunFam" id="4.10.410.10:FF:000004">
    <property type="entry name" value="Tissue factor pathway inhibitor"/>
    <property type="match status" value="2"/>
</dbReference>
<evidence type="ECO:0000256" key="5">
    <source>
        <dbReference type="ARBA" id="ARBA00023084"/>
    </source>
</evidence>
<keyword evidence="3" id="KW-0677">Repeat</keyword>
<dbReference type="GO" id="GO:0004867">
    <property type="term" value="F:serine-type endopeptidase inhibitor activity"/>
    <property type="evidence" value="ECO:0007669"/>
    <property type="project" value="UniProtKB-KW"/>
</dbReference>
<name>R9XTN2_CLABA</name>
<dbReference type="EMBL" id="KC750212">
    <property type="protein sequence ID" value="AGO18316.1"/>
    <property type="molecule type" value="mRNA"/>
</dbReference>
<protein>
    <submittedName>
        <fullName evidence="11">Tissue factor pathway inhibitor</fullName>
    </submittedName>
</protein>
<evidence type="ECO:0000256" key="4">
    <source>
        <dbReference type="ARBA" id="ARBA00022900"/>
    </source>
</evidence>
<dbReference type="PANTHER" id="PTHR10083">
    <property type="entry name" value="KUNITZ-TYPE PROTEASE INHIBITOR-RELATED"/>
    <property type="match status" value="1"/>
</dbReference>
<reference evidence="11" key="1">
    <citation type="submission" date="2013-03" db="EMBL/GenBank/DDBJ databases">
        <title>Toll-like receptors in phylogenetically divergent fish species - their contribution in modulating the innate immunity.</title>
        <authorList>
            <person name="Samanta M."/>
            <person name="Basu M."/>
            <person name="Swain B."/>
            <person name="Bej A."/>
            <person name="Paichha M."/>
            <person name="Jayasankar P."/>
        </authorList>
    </citation>
    <scope>NUCLEOTIDE SEQUENCE</scope>
</reference>
<dbReference type="CDD" id="cd00109">
    <property type="entry name" value="Kunitz-type"/>
    <property type="match status" value="1"/>
</dbReference>
<accession>R9XTN2</accession>
<evidence type="ECO:0000256" key="7">
    <source>
        <dbReference type="ARBA" id="ARBA00023180"/>
    </source>
</evidence>
<evidence type="ECO:0000313" key="11">
    <source>
        <dbReference type="EMBL" id="AGO18316.1"/>
    </source>
</evidence>
<evidence type="ECO:0000259" key="10">
    <source>
        <dbReference type="PROSITE" id="PS50279"/>
    </source>
</evidence>
<keyword evidence="6" id="KW-1015">Disulfide bond</keyword>
<sequence length="204" mass="23215">MASLHSCCFTVLCVCLGFSHSAFIKEGVQHPLKIFHQDCALKKDEGPCKAIIEKFYFNIETGKCEEFEYGGCQGNENNFQSKEECEAFCLVKEYKSPCHLVDDPGPCRALVPRFFFDSKTKECRRFYYGGCLGNANNFQTLKECHHRCHSGNHTKEPQDSLEVKDIAPLFTKTDVHSVSESHTQPRKLPRLEANKDTKIVLPDQ</sequence>
<feature type="signal peptide" evidence="9">
    <location>
        <begin position="1"/>
        <end position="21"/>
    </location>
</feature>
<feature type="domain" description="BPTI/Kunitz inhibitor" evidence="10">
    <location>
        <begin position="39"/>
        <end position="89"/>
    </location>
</feature>
<dbReference type="InterPro" id="IPR050098">
    <property type="entry name" value="TFPI/VKTCI-like"/>
</dbReference>
<dbReference type="InterPro" id="IPR036880">
    <property type="entry name" value="Kunitz_BPTI_sf"/>
</dbReference>
<evidence type="ECO:0000256" key="9">
    <source>
        <dbReference type="SAM" id="SignalP"/>
    </source>
</evidence>
<dbReference type="PROSITE" id="PS50279">
    <property type="entry name" value="BPTI_KUNITZ_2"/>
    <property type="match status" value="2"/>
</dbReference>
<evidence type="ECO:0000256" key="8">
    <source>
        <dbReference type="SAM" id="MobiDB-lite"/>
    </source>
</evidence>
<dbReference type="GO" id="GO:0005615">
    <property type="term" value="C:extracellular space"/>
    <property type="evidence" value="ECO:0007669"/>
    <property type="project" value="TreeGrafter"/>
</dbReference>
<keyword evidence="2" id="KW-0356">Hemostasis</keyword>
<evidence type="ECO:0000256" key="3">
    <source>
        <dbReference type="ARBA" id="ARBA00022737"/>
    </source>
</evidence>